<dbReference type="Pfam" id="PF00528">
    <property type="entry name" value="BPD_transp_1"/>
    <property type="match status" value="1"/>
</dbReference>
<keyword evidence="4 9" id="KW-0812">Transmembrane</keyword>
<evidence type="ECO:0000313" key="12">
    <source>
        <dbReference type="Proteomes" id="UP000013243"/>
    </source>
</evidence>
<feature type="domain" description="ABC transmembrane type-1" evidence="10">
    <location>
        <begin position="75"/>
        <end position="265"/>
    </location>
</feature>
<evidence type="ECO:0000313" key="11">
    <source>
        <dbReference type="EMBL" id="ANP43409.1"/>
    </source>
</evidence>
<keyword evidence="6" id="KW-0653">Protein transport</keyword>
<dbReference type="OrthoDB" id="9805884at2"/>
<dbReference type="Gene3D" id="1.10.3720.10">
    <property type="entry name" value="MetI-like"/>
    <property type="match status" value="1"/>
</dbReference>
<dbReference type="PANTHER" id="PTHR43386">
    <property type="entry name" value="OLIGOPEPTIDE TRANSPORT SYSTEM PERMEASE PROTEIN APPC"/>
    <property type="match status" value="1"/>
</dbReference>
<sequence>MSAPTPRIPQTITRQRRQVLGLLAVVVLTLLIAASDALLPAYVTSVDTLQPPSARHWLGTNDIGQSVLTGLLRATPVTVGLALVTAALALLIGLTMAGLAVVFPNTGRAVVLHLTDMAEIVPSILLLLLVAAWHQPGAVEIILLMAVLTWHDDVRILRSVLLREIGRENIRLARHMGANWPYLLLHHILPAILPTLTGVYLQNVVQAVMRVAGLAFLGLTAGDLLTWGSMLQDATGYLHTPAWQWLLLPPALCLTGFLLVLTTLDQRQQRHARLRQGPNP</sequence>
<dbReference type="InterPro" id="IPR000515">
    <property type="entry name" value="MetI-like"/>
</dbReference>
<protein>
    <submittedName>
        <fullName evidence="11">ABC transporter permease</fullName>
    </submittedName>
</protein>
<dbReference type="PROSITE" id="PS50928">
    <property type="entry name" value="ABC_TM1"/>
    <property type="match status" value="1"/>
</dbReference>
<feature type="transmembrane region" description="Helical" evidence="9">
    <location>
        <begin position="79"/>
        <end position="103"/>
    </location>
</feature>
<name>A0A1B1AA19_9RHOB</name>
<evidence type="ECO:0000256" key="8">
    <source>
        <dbReference type="ARBA" id="ARBA00023136"/>
    </source>
</evidence>
<dbReference type="EMBL" id="CP015232">
    <property type="protein sequence ID" value="ANP43409.1"/>
    <property type="molecule type" value="Genomic_DNA"/>
</dbReference>
<evidence type="ECO:0000256" key="2">
    <source>
        <dbReference type="ARBA" id="ARBA00022448"/>
    </source>
</evidence>
<dbReference type="GO" id="GO:0005886">
    <property type="term" value="C:plasma membrane"/>
    <property type="evidence" value="ECO:0007669"/>
    <property type="project" value="UniProtKB-SubCell"/>
</dbReference>
<feature type="transmembrane region" description="Helical" evidence="9">
    <location>
        <begin position="20"/>
        <end position="43"/>
    </location>
</feature>
<keyword evidence="5" id="KW-0571">Peptide transport</keyword>
<proteinExistence type="inferred from homology"/>
<comment type="subcellular location">
    <subcellularLocation>
        <location evidence="1 9">Cell membrane</location>
        <topology evidence="1 9">Multi-pass membrane protein</topology>
    </subcellularLocation>
</comment>
<evidence type="ECO:0000256" key="5">
    <source>
        <dbReference type="ARBA" id="ARBA00022856"/>
    </source>
</evidence>
<keyword evidence="2 9" id="KW-0813">Transport</keyword>
<dbReference type="GO" id="GO:0015833">
    <property type="term" value="P:peptide transport"/>
    <property type="evidence" value="ECO:0007669"/>
    <property type="project" value="UniProtKB-KW"/>
</dbReference>
<evidence type="ECO:0000256" key="9">
    <source>
        <dbReference type="RuleBase" id="RU363032"/>
    </source>
</evidence>
<dbReference type="GO" id="GO:0055085">
    <property type="term" value="P:transmembrane transport"/>
    <property type="evidence" value="ECO:0007669"/>
    <property type="project" value="InterPro"/>
</dbReference>
<comment type="similarity">
    <text evidence="9">Belongs to the binding-protein-dependent transport system permease family.</text>
</comment>
<dbReference type="Proteomes" id="UP000013243">
    <property type="component" value="Plasmid unnamed2"/>
</dbReference>
<evidence type="ECO:0000259" key="10">
    <source>
        <dbReference type="PROSITE" id="PS50928"/>
    </source>
</evidence>
<organism evidence="11 12">
    <name type="scientific">Tritonibacter mobilis F1926</name>
    <dbReference type="NCBI Taxonomy" id="1265309"/>
    <lineage>
        <taxon>Bacteria</taxon>
        <taxon>Pseudomonadati</taxon>
        <taxon>Pseudomonadota</taxon>
        <taxon>Alphaproteobacteria</taxon>
        <taxon>Rhodobacterales</taxon>
        <taxon>Paracoccaceae</taxon>
        <taxon>Tritonibacter</taxon>
    </lineage>
</organism>
<keyword evidence="8 9" id="KW-0472">Membrane</keyword>
<dbReference type="InterPro" id="IPR050366">
    <property type="entry name" value="BP-dependent_transpt_permease"/>
</dbReference>
<feature type="transmembrane region" description="Helical" evidence="9">
    <location>
        <begin position="208"/>
        <end position="230"/>
    </location>
</feature>
<dbReference type="SUPFAM" id="SSF161098">
    <property type="entry name" value="MetI-like"/>
    <property type="match status" value="1"/>
</dbReference>
<evidence type="ECO:0000256" key="1">
    <source>
        <dbReference type="ARBA" id="ARBA00004651"/>
    </source>
</evidence>
<evidence type="ECO:0000256" key="3">
    <source>
        <dbReference type="ARBA" id="ARBA00022475"/>
    </source>
</evidence>
<dbReference type="CDD" id="cd06261">
    <property type="entry name" value="TM_PBP2"/>
    <property type="match status" value="1"/>
</dbReference>
<dbReference type="GO" id="GO:0015031">
    <property type="term" value="P:protein transport"/>
    <property type="evidence" value="ECO:0007669"/>
    <property type="project" value="UniProtKB-KW"/>
</dbReference>
<feature type="transmembrane region" description="Helical" evidence="9">
    <location>
        <begin position="242"/>
        <end position="264"/>
    </location>
</feature>
<reference evidence="11 12" key="1">
    <citation type="journal article" date="2016" name="ISME J.">
        <title>Global occurrence and heterogeneity of the Roseobacter-clade species Ruegeria mobilis.</title>
        <authorList>
            <person name="Sonnenschein E."/>
            <person name="Gram L."/>
        </authorList>
    </citation>
    <scope>NUCLEOTIDE SEQUENCE [LARGE SCALE GENOMIC DNA]</scope>
    <source>
        <strain evidence="11 12">F1926</strain>
        <plasmid evidence="11 12">unnamed2</plasmid>
    </source>
</reference>
<dbReference type="AlphaFoldDB" id="A0A1B1AA19"/>
<keyword evidence="3" id="KW-1003">Cell membrane</keyword>
<dbReference type="KEGG" id="rmb:K529_021885"/>
<geneLocation type="plasmid" evidence="11 12">
    <name>unnamed2</name>
</geneLocation>
<keyword evidence="11" id="KW-0614">Plasmid</keyword>
<gene>
    <name evidence="11" type="ORF">K529_021885</name>
</gene>
<evidence type="ECO:0000256" key="6">
    <source>
        <dbReference type="ARBA" id="ARBA00022927"/>
    </source>
</evidence>
<evidence type="ECO:0000256" key="7">
    <source>
        <dbReference type="ARBA" id="ARBA00022989"/>
    </source>
</evidence>
<accession>A0A1B1AA19</accession>
<evidence type="ECO:0000256" key="4">
    <source>
        <dbReference type="ARBA" id="ARBA00022692"/>
    </source>
</evidence>
<dbReference type="InterPro" id="IPR035906">
    <property type="entry name" value="MetI-like_sf"/>
</dbReference>
<feature type="transmembrane region" description="Helical" evidence="9">
    <location>
        <begin position="124"/>
        <end position="150"/>
    </location>
</feature>
<dbReference type="PANTHER" id="PTHR43386:SF1">
    <property type="entry name" value="D,D-DIPEPTIDE TRANSPORT SYSTEM PERMEASE PROTEIN DDPC-RELATED"/>
    <property type="match status" value="1"/>
</dbReference>
<feature type="transmembrane region" description="Helical" evidence="9">
    <location>
        <begin position="180"/>
        <end position="201"/>
    </location>
</feature>
<keyword evidence="7 9" id="KW-1133">Transmembrane helix</keyword>